<dbReference type="GO" id="GO:0015012">
    <property type="term" value="P:heparan sulfate proteoglycan biosynthetic process"/>
    <property type="evidence" value="ECO:0007669"/>
    <property type="project" value="TreeGrafter"/>
</dbReference>
<keyword evidence="3" id="KW-0328">Glycosyltransferase</keyword>
<accession>A0A399TDC2</accession>
<dbReference type="InterPro" id="IPR043538">
    <property type="entry name" value="XYLT"/>
</dbReference>
<protein>
    <recommendedName>
        <fullName evidence="14">Peptide O-xylosyltransferase</fullName>
    </recommendedName>
</protein>
<organism evidence="15 16">
    <name type="scientific">Clavibacter lycopersici</name>
    <dbReference type="NCBI Taxonomy" id="2301718"/>
    <lineage>
        <taxon>Bacteria</taxon>
        <taxon>Bacillati</taxon>
        <taxon>Actinomycetota</taxon>
        <taxon>Actinomycetes</taxon>
        <taxon>Micrococcales</taxon>
        <taxon>Microbacteriaceae</taxon>
        <taxon>Clavibacter</taxon>
    </lineage>
</organism>
<dbReference type="EMBL" id="QWGT01000009">
    <property type="protein sequence ID" value="RIJ53269.1"/>
    <property type="molecule type" value="Genomic_DNA"/>
</dbReference>
<dbReference type="RefSeq" id="WP_119381335.1">
    <property type="nucleotide sequence ID" value="NZ_QWGT01000009.1"/>
</dbReference>
<dbReference type="GO" id="GO:0046872">
    <property type="term" value="F:metal ion binding"/>
    <property type="evidence" value="ECO:0007669"/>
    <property type="project" value="UniProtKB-KW"/>
</dbReference>
<evidence type="ECO:0000256" key="12">
    <source>
        <dbReference type="ARBA" id="ARBA00023157"/>
    </source>
</evidence>
<keyword evidence="4" id="KW-0808">Transferase</keyword>
<evidence type="ECO:0000256" key="10">
    <source>
        <dbReference type="ARBA" id="ARBA00023034"/>
    </source>
</evidence>
<evidence type="ECO:0000256" key="8">
    <source>
        <dbReference type="ARBA" id="ARBA00022968"/>
    </source>
</evidence>
<dbReference type="OrthoDB" id="7943907at2"/>
<evidence type="ECO:0000313" key="15">
    <source>
        <dbReference type="EMBL" id="RIJ53269.1"/>
    </source>
</evidence>
<name>A0A399TDC2_9MICO</name>
<keyword evidence="13" id="KW-0325">Glycoprotein</keyword>
<gene>
    <name evidence="15" type="ORF">DZG00_01490</name>
</gene>
<keyword evidence="10" id="KW-0333">Golgi apparatus</keyword>
<proteinExistence type="predicted"/>
<evidence type="ECO:0000256" key="13">
    <source>
        <dbReference type="ARBA" id="ARBA00023180"/>
    </source>
</evidence>
<evidence type="ECO:0000256" key="11">
    <source>
        <dbReference type="ARBA" id="ARBA00023136"/>
    </source>
</evidence>
<dbReference type="AlphaFoldDB" id="A0A399TDC2"/>
<dbReference type="PANTHER" id="PTHR46025">
    <property type="entry name" value="XYLOSYLTRANSFERASE OXT"/>
    <property type="match status" value="1"/>
</dbReference>
<comment type="caution">
    <text evidence="15">The sequence shown here is derived from an EMBL/GenBank/DDBJ whole genome shotgun (WGS) entry which is preliminary data.</text>
</comment>
<evidence type="ECO:0000256" key="3">
    <source>
        <dbReference type="ARBA" id="ARBA00022676"/>
    </source>
</evidence>
<evidence type="ECO:0000256" key="1">
    <source>
        <dbReference type="ARBA" id="ARBA00004323"/>
    </source>
</evidence>
<dbReference type="GO" id="GO:0030158">
    <property type="term" value="F:protein xylosyltransferase activity"/>
    <property type="evidence" value="ECO:0007669"/>
    <property type="project" value="InterPro"/>
</dbReference>
<keyword evidence="16" id="KW-1185">Reference proteome</keyword>
<evidence type="ECO:0000256" key="7">
    <source>
        <dbReference type="ARBA" id="ARBA00022824"/>
    </source>
</evidence>
<comment type="subcellular location">
    <subcellularLocation>
        <location evidence="2">Endoplasmic reticulum membrane</location>
        <topology evidence="2">Single-pass type II membrane protein</topology>
    </subcellularLocation>
    <subcellularLocation>
        <location evidence="1">Golgi apparatus membrane</location>
        <topology evidence="1">Single-pass type II membrane protein</topology>
    </subcellularLocation>
</comment>
<dbReference type="Proteomes" id="UP000266484">
    <property type="component" value="Unassembled WGS sequence"/>
</dbReference>
<reference evidence="15 16" key="1">
    <citation type="submission" date="2018-08" db="EMBL/GenBank/DDBJ databases">
        <title>Genome Sequence of Clavibacter michiganensis Subspecies type strains, and the Atypical Peach-Colored Strains Isolated from Tomato.</title>
        <authorList>
            <person name="Osdaghi E."/>
            <person name="Portier P."/>
            <person name="Briand M."/>
            <person name="Jacques M.-A."/>
        </authorList>
    </citation>
    <scope>NUCLEOTIDE SEQUENCE [LARGE SCALE GENOMIC DNA]</scope>
    <source>
        <strain evidence="15 16">CFBP 8615</strain>
    </source>
</reference>
<keyword evidence="7" id="KW-0256">Endoplasmic reticulum</keyword>
<dbReference type="GO" id="GO:0050650">
    <property type="term" value="P:chondroitin sulfate proteoglycan biosynthetic process"/>
    <property type="evidence" value="ECO:0007669"/>
    <property type="project" value="TreeGrafter"/>
</dbReference>
<evidence type="ECO:0000313" key="16">
    <source>
        <dbReference type="Proteomes" id="UP000266484"/>
    </source>
</evidence>
<sequence length="313" mass="35070">MSVFLIYTFREPELLARTIRRLAPHQVVVHVDRKVDQAPFVSAVATEDLGRVEFLDDRVRVNWGGYSQVVAIRRLVQAGIARARPDEHLVLLSGQDYPITPVDELESMFAASGGKQFLRYFEIAGSEAKYTSQVDRRYHRDLALFSTRTTDARARKARNAVIRLLETASRAAGPLRPPAGFRVAHGVTHFAMTADFAAHLEASVTPEIERYFRRVFVAEEKFYQSLAGSSPRGGETGGSLPGGFEPYAGPGNWRYANLHHIDITLTKVYTEDDWPEVAASPAFFLRKLESRRSAALLDRIDRELLGVAPEAER</sequence>
<evidence type="ECO:0000256" key="5">
    <source>
        <dbReference type="ARBA" id="ARBA00022692"/>
    </source>
</evidence>
<keyword evidence="11" id="KW-0472">Membrane</keyword>
<evidence type="ECO:0000256" key="4">
    <source>
        <dbReference type="ARBA" id="ARBA00022679"/>
    </source>
</evidence>
<keyword evidence="8" id="KW-0735">Signal-anchor</keyword>
<evidence type="ECO:0000256" key="9">
    <source>
        <dbReference type="ARBA" id="ARBA00022989"/>
    </source>
</evidence>
<keyword evidence="5" id="KW-0812">Transmembrane</keyword>
<keyword evidence="6" id="KW-0479">Metal-binding</keyword>
<dbReference type="Pfam" id="PF02485">
    <property type="entry name" value="Branch"/>
    <property type="match status" value="1"/>
</dbReference>
<evidence type="ECO:0000256" key="6">
    <source>
        <dbReference type="ARBA" id="ARBA00022723"/>
    </source>
</evidence>
<dbReference type="GO" id="GO:0016020">
    <property type="term" value="C:membrane"/>
    <property type="evidence" value="ECO:0007669"/>
    <property type="project" value="InterPro"/>
</dbReference>
<keyword evidence="12" id="KW-1015">Disulfide bond</keyword>
<dbReference type="PANTHER" id="PTHR46025:SF3">
    <property type="entry name" value="XYLOSYLTRANSFERASE OXT"/>
    <property type="match status" value="1"/>
</dbReference>
<evidence type="ECO:0000256" key="2">
    <source>
        <dbReference type="ARBA" id="ARBA00004648"/>
    </source>
</evidence>
<dbReference type="InterPro" id="IPR003406">
    <property type="entry name" value="Glyco_trans_14"/>
</dbReference>
<evidence type="ECO:0000256" key="14">
    <source>
        <dbReference type="ARBA" id="ARBA00042865"/>
    </source>
</evidence>
<keyword evidence="9" id="KW-1133">Transmembrane helix</keyword>